<dbReference type="STRING" id="367928.BAD_0054"/>
<keyword evidence="1" id="KW-0472">Membrane</keyword>
<evidence type="ECO:0000313" key="2">
    <source>
        <dbReference type="EMBL" id="BAF38835.1"/>
    </source>
</evidence>
<dbReference type="Proteomes" id="UP000008702">
    <property type="component" value="Chromosome"/>
</dbReference>
<organism evidence="2 3">
    <name type="scientific">Bifidobacterium adolescentis (strain ATCC 15703 / DSM 20083 / NCTC 11814 / E194a)</name>
    <dbReference type="NCBI Taxonomy" id="367928"/>
    <lineage>
        <taxon>Bacteria</taxon>
        <taxon>Bacillati</taxon>
        <taxon>Actinomycetota</taxon>
        <taxon>Actinomycetes</taxon>
        <taxon>Bifidobacteriales</taxon>
        <taxon>Bifidobacteriaceae</taxon>
        <taxon>Bifidobacterium</taxon>
    </lineage>
</organism>
<feature type="transmembrane region" description="Helical" evidence="1">
    <location>
        <begin position="196"/>
        <end position="219"/>
    </location>
</feature>
<keyword evidence="3" id="KW-1185">Reference proteome</keyword>
<evidence type="ECO:0000313" key="3">
    <source>
        <dbReference type="Proteomes" id="UP000008702"/>
    </source>
</evidence>
<dbReference type="KEGG" id="bad:BAD_0054"/>
<feature type="transmembrane region" description="Helical" evidence="1">
    <location>
        <begin position="100"/>
        <end position="119"/>
    </location>
</feature>
<accession>A0ZZF2</accession>
<dbReference type="Gene3D" id="3.30.565.10">
    <property type="entry name" value="Histidine kinase-like ATPase, C-terminal domain"/>
    <property type="match status" value="1"/>
</dbReference>
<dbReference type="HOGENOM" id="CLU_606449_0_0_11"/>
<feature type="transmembrane region" description="Helical" evidence="1">
    <location>
        <begin position="170"/>
        <end position="190"/>
    </location>
</feature>
<dbReference type="EMBL" id="AP009256">
    <property type="protein sequence ID" value="BAF38835.1"/>
    <property type="molecule type" value="Genomic_DNA"/>
</dbReference>
<dbReference type="AlphaFoldDB" id="A0ZZF2"/>
<keyword evidence="1" id="KW-1133">Transmembrane helix</keyword>
<reference evidence="2 3" key="1">
    <citation type="submission" date="2006-12" db="EMBL/GenBank/DDBJ databases">
        <title>Bifidobacterium adolescentis complete genome sequence.</title>
        <authorList>
            <person name="Suzuki T."/>
            <person name="Tsuda Y."/>
            <person name="Kanou N."/>
            <person name="Inoue T."/>
            <person name="Kumazaki K."/>
            <person name="Nagano S."/>
            <person name="Hirai S."/>
            <person name="Tanaka K."/>
            <person name="Watanabe K."/>
        </authorList>
    </citation>
    <scope>NUCLEOTIDE SEQUENCE [LARGE SCALE GENOMIC DNA]</scope>
    <source>
        <strain evidence="3">ATCC 15703 / DSM 20083 / NCTC 11814 / E194a</strain>
    </source>
</reference>
<evidence type="ECO:0000256" key="1">
    <source>
        <dbReference type="SAM" id="Phobius"/>
    </source>
</evidence>
<sequence length="477" mass="53014">MTLLLYGTALRDLHDDGMCPPVKGVNMRRKQNACDSNGGVHTERVTAGMHDLTYGLKDFFREVFLDKDDIDYERRFDVRSLPLLVVAMAAGWLYSRDGNGFYACVSAIFAVSYTVYFIVNRGVYIVRLFRGENIFGKRRVRCMKYRGTIHSSVAGGLAKALEKFVDNDTLYAYIGGYGVPLLGTATMIAYDASHWLWLALVGGVLCVVYALYWLIYAFVAAHRALIAVLADRDRRLEQAGYRMTVMRRDAKLASRTHDTVTGGLSYIAFIAQQQLEGKTLSDEERVAWKHIDDAAQRTMDNVHEVIDILGRDIDPANPVGGEGFDCESQEIQMPDVSSLERIIREHCDEGDSRLKTLGFVGTSEIQLDVADADDTGESVCADLIDECTSLIDELYTNISCHADTSQPYAVFVSSENGCLRITQVNAIACPHDAQSGYKKKVSGRGLAFHRRMLDAMSGSITTCEEGDTWTLHVVIPL</sequence>
<keyword evidence="1" id="KW-0812">Transmembrane</keyword>
<gene>
    <name evidence="2" type="primary">recD</name>
    <name evidence="2" type="ordered locus">BAD_0054</name>
</gene>
<name>A0ZZF2_BIFAA</name>
<proteinExistence type="predicted"/>
<dbReference type="InterPro" id="IPR036890">
    <property type="entry name" value="HATPase_C_sf"/>
</dbReference>
<protein>
    <submittedName>
        <fullName evidence="2">Exodeoxyribonuclease V</fullName>
    </submittedName>
</protein>